<keyword evidence="5" id="KW-1161">Viral attachment to host cell</keyword>
<name>A0A6B9RGS9_9CAUD</name>
<keyword evidence="7" id="KW-1233">Viral attachment to host adhesion receptor</keyword>
<keyword evidence="14" id="KW-1185">Reference proteome</keyword>
<keyword evidence="2" id="KW-0945">Host-virus interaction</keyword>
<dbReference type="GO" id="GO:0098671">
    <property type="term" value="P:adhesion receptor-mediated virion attachment to host cell"/>
    <property type="evidence" value="ECO:0007669"/>
    <property type="project" value="UniProtKB-KW"/>
</dbReference>
<keyword evidence="3" id="KW-1235">Degradation of host cell envelope components during virus entry</keyword>
<dbReference type="SUPFAM" id="SSF51126">
    <property type="entry name" value="Pectin lyase-like"/>
    <property type="match status" value="1"/>
</dbReference>
<evidence type="ECO:0000256" key="10">
    <source>
        <dbReference type="ARBA" id="ARBA00035728"/>
    </source>
</evidence>
<keyword evidence="11" id="KW-1238">Degradation of host capsule during virus entry</keyword>
<evidence type="ECO:0000256" key="8">
    <source>
        <dbReference type="ARBA" id="ARBA00023296"/>
    </source>
</evidence>
<evidence type="ECO:0000256" key="7">
    <source>
        <dbReference type="ARBA" id="ARBA00023165"/>
    </source>
</evidence>
<keyword evidence="8" id="KW-1160">Virus entry into host cell</keyword>
<evidence type="ECO:0000313" key="14">
    <source>
        <dbReference type="Proteomes" id="UP000465040"/>
    </source>
</evidence>
<evidence type="ECO:0000313" key="13">
    <source>
        <dbReference type="EMBL" id="QHI00738.1"/>
    </source>
</evidence>
<organism evidence="13 14">
    <name type="scientific">Escherichia phage vB_EcoP_PHB19</name>
    <dbReference type="NCBI Taxonomy" id="2698729"/>
    <lineage>
        <taxon>Viruses</taxon>
        <taxon>Duplodnaviria</taxon>
        <taxon>Heunggongvirae</taxon>
        <taxon>Uroviricota</taxon>
        <taxon>Caudoviricetes</taxon>
        <taxon>Autographivirales</taxon>
        <taxon>Autotranscriptaviridae</taxon>
        <taxon>Studiervirinae</taxon>
        <taxon>Teseptimavirus</taxon>
        <taxon>Teseptimavirus PHB19</taxon>
    </lineage>
</organism>
<dbReference type="Proteomes" id="UP000465040">
    <property type="component" value="Segment"/>
</dbReference>
<keyword evidence="6" id="KW-0946">Virion</keyword>
<dbReference type="Pfam" id="PF03906">
    <property type="entry name" value="Phage_T7_tail"/>
    <property type="match status" value="1"/>
</dbReference>
<evidence type="ECO:0000256" key="4">
    <source>
        <dbReference type="ARBA" id="ARBA00022732"/>
    </source>
</evidence>
<reference evidence="13 14" key="1">
    <citation type="submission" date="2019-09" db="EMBL/GenBank/DDBJ databases">
        <title>Efficacy of Lytic Podophage and Its a new Exopolysaccharide Depolymerase against Shiga toxin-producing E.coli.</title>
        <authorList>
            <person name="Chen Y."/>
            <person name="Song J."/>
            <person name="Qian P."/>
            <person name="Li X."/>
        </authorList>
    </citation>
    <scope>NUCLEOTIDE SEQUENCE [LARGE SCALE GENOMIC DNA]</scope>
</reference>
<evidence type="ECO:0000256" key="1">
    <source>
        <dbReference type="ARBA" id="ARBA00004328"/>
    </source>
</evidence>
<evidence type="ECO:0000256" key="6">
    <source>
        <dbReference type="ARBA" id="ARBA00022844"/>
    </source>
</evidence>
<comment type="subcellular location">
    <subcellularLocation>
        <location evidence="1">Virion</location>
    </subcellularLocation>
</comment>
<evidence type="ECO:0000256" key="11">
    <source>
        <dbReference type="ARBA" id="ARBA00035731"/>
    </source>
</evidence>
<protein>
    <recommendedName>
        <fullName evidence="10">Probable tail spike protein</fullName>
    </recommendedName>
</protein>
<dbReference type="InterPro" id="IPR005604">
    <property type="entry name" value="Phage_T7_tail_fibre-like_N"/>
</dbReference>
<dbReference type="GO" id="GO:0098996">
    <property type="term" value="P:symbiont entry into host cell via disruption of host cell glycocalyx"/>
    <property type="evidence" value="ECO:0007669"/>
    <property type="project" value="UniProtKB-KW"/>
</dbReference>
<proteinExistence type="inferred from homology"/>
<evidence type="ECO:0000256" key="3">
    <source>
        <dbReference type="ARBA" id="ARBA00022717"/>
    </source>
</evidence>
<evidence type="ECO:0000256" key="5">
    <source>
        <dbReference type="ARBA" id="ARBA00022804"/>
    </source>
</evidence>
<accession>A0A6B9RGS9</accession>
<evidence type="ECO:0000259" key="12">
    <source>
        <dbReference type="Pfam" id="PF03906"/>
    </source>
</evidence>
<sequence>MANVIKTVLTYQLDGSNRDFNIPFEYLARKFVVVTLIGVDRKVLTLNTDYRFATRTTISLTKSWGPADGYTTIELRRVTSTTDRLVDFTDGSILRAYDLNVAQIQTMHVAEEARDLTADTIGVNNDGHLDARGRRIVNLADGVDVGDAVTMRQVRSWDNSALHSAERAELAAQNAVESEGAAKVSQDGAKKAELKAKEYADAAKVSEENAAESERVSNEAVSMINATMPELRDLDESTRANADRAEEAANRVNNVLTHVDSIASLRELDYAPNNTHVYVDSYYKGLNVGGGIFVLNKESTEADDGGSRIAASGGGVWERYVETELTFDMFGADRTANSNSLAQIMNCFNAASRLKVSVRQTTGRFKLSGNGDIEIKVNTDLSGATLWPSKWNGFVYIKRDHQWMEFTSTDAPIQKLGLSTNVGTGSTMFSGWKDFMEMDDSFIQYETTQPLFKYRGEPRYRDEFNRVFKDGQLAAPLYYSLSGVKVTKLRRLYITAQWLEVKGITFDESDYTKVGLLVVQDATNVVIKNISYFNRGAYKPINMTRLIVSNSAYIRVENVNCSDVNATTDDTYTYSLSIENSFDVTIDGLTSDGYGWGSTGSNNSQRVTFKNSQLSRIDFHQPAREWLKIDNCVIGNWGVLVTIMGDLYITNSTWLQRDAFNASGFVRSRSDAGGWCDGNLYIKNCTVNGRAGITIPAFLECVPNATQGAIAGSPVNFTFFRKVDIDGVTFERGLYPPAPTSLLSSTDKSIKHPMIVNVNNWDTGETGAALTIDMSQFKAVNTSPTGNKYTDQTYPQFRLTNCRTDTVSIVGRGDTHNPLVYIDNLQARGGGMQGAHLEIAHRGRFEVTNSELSQLDTYSGGWSEQPMSISITGGKVGTNNANPVNANANSDIKFNGVTVVGKWETDLEANRLFIGAVNFTGCRFVNSETGLISAGVKVLADPQQMSVEFVVPQKCVGQTLIVTQGFESLGTVTYNDVPISWFSMTHRFMTWSGDTKTKVSPTTDGLKISMTASGGNEQFRTIYMK</sequence>
<dbReference type="GO" id="GO:0098015">
    <property type="term" value="C:virus tail"/>
    <property type="evidence" value="ECO:0007669"/>
    <property type="project" value="UniProtKB-KW"/>
</dbReference>
<dbReference type="EMBL" id="MN481365">
    <property type="protein sequence ID" value="QHI00738.1"/>
    <property type="molecule type" value="Genomic_DNA"/>
</dbReference>
<evidence type="ECO:0000256" key="2">
    <source>
        <dbReference type="ARBA" id="ARBA00022581"/>
    </source>
</evidence>
<comment type="similarity">
    <text evidence="9">In the N-terminal section; belongs to the Teseptimavirus fiber family.</text>
</comment>
<feature type="domain" description="Bacteriophage T7 tail fibre protein-like N-terminal" evidence="12">
    <location>
        <begin position="1"/>
        <end position="131"/>
    </location>
</feature>
<evidence type="ECO:0000256" key="9">
    <source>
        <dbReference type="ARBA" id="ARBA00035636"/>
    </source>
</evidence>
<keyword evidence="4" id="KW-1227">Viral tail protein</keyword>
<dbReference type="InterPro" id="IPR011050">
    <property type="entry name" value="Pectin_lyase_fold/virulence"/>
</dbReference>
<dbReference type="GO" id="GO:0098994">
    <property type="term" value="P:symbiont entry into host cell via disruption of host cell envelope"/>
    <property type="evidence" value="ECO:0007669"/>
    <property type="project" value="UniProtKB-KW"/>
</dbReference>
<dbReference type="SMR" id="A0A6B9RGS9"/>